<protein>
    <recommendedName>
        <fullName evidence="3">Cation/H+ exchanger domain-containing protein</fullName>
    </recommendedName>
</protein>
<reference evidence="2" key="1">
    <citation type="submission" date="2018-05" db="EMBL/GenBank/DDBJ databases">
        <authorList>
            <person name="Lanie J.A."/>
            <person name="Ng W.-L."/>
            <person name="Kazmierczak K.M."/>
            <person name="Andrzejewski T.M."/>
            <person name="Davidsen T.M."/>
            <person name="Wayne K.J."/>
            <person name="Tettelin H."/>
            <person name="Glass J.I."/>
            <person name="Rusch D."/>
            <person name="Podicherti R."/>
            <person name="Tsui H.-C.T."/>
            <person name="Winkler M.E."/>
        </authorList>
    </citation>
    <scope>NUCLEOTIDE SEQUENCE</scope>
</reference>
<feature type="transmembrane region" description="Helical" evidence="1">
    <location>
        <begin position="6"/>
        <end position="25"/>
    </location>
</feature>
<gene>
    <name evidence="2" type="ORF">METZ01_LOCUS182909</name>
</gene>
<evidence type="ECO:0008006" key="3">
    <source>
        <dbReference type="Google" id="ProtNLM"/>
    </source>
</evidence>
<dbReference type="EMBL" id="UINC01036301">
    <property type="protein sequence ID" value="SVB30055.1"/>
    <property type="molecule type" value="Genomic_DNA"/>
</dbReference>
<keyword evidence="1" id="KW-1133">Transmembrane helix</keyword>
<sequence length="45" mass="4899">PIAEKPIILTATYAVVVFTILIQGLSIEPLIKRIHGGKENLSNNL</sequence>
<keyword evidence="1" id="KW-0812">Transmembrane</keyword>
<keyword evidence="1" id="KW-0472">Membrane</keyword>
<proteinExistence type="predicted"/>
<accession>A0A382CVE7</accession>
<organism evidence="2">
    <name type="scientific">marine metagenome</name>
    <dbReference type="NCBI Taxonomy" id="408172"/>
    <lineage>
        <taxon>unclassified sequences</taxon>
        <taxon>metagenomes</taxon>
        <taxon>ecological metagenomes</taxon>
    </lineage>
</organism>
<evidence type="ECO:0000256" key="1">
    <source>
        <dbReference type="SAM" id="Phobius"/>
    </source>
</evidence>
<evidence type="ECO:0000313" key="2">
    <source>
        <dbReference type="EMBL" id="SVB30055.1"/>
    </source>
</evidence>
<feature type="non-terminal residue" evidence="2">
    <location>
        <position position="1"/>
    </location>
</feature>
<dbReference type="AlphaFoldDB" id="A0A382CVE7"/>
<name>A0A382CVE7_9ZZZZ</name>